<dbReference type="PANTHER" id="PTHR38011:SF7">
    <property type="entry name" value="2,5-DIAMINO-6-RIBOSYLAMINO-4(3H)-PYRIMIDINONE 5'-PHOSPHATE REDUCTASE"/>
    <property type="match status" value="1"/>
</dbReference>
<sequence>MYVTDNEDPSLEQLLALYPVSEPNVLRANMVMSLDGKIAIDGRSKGLSTDLDRRIFHFLRATSQVILVGAGTARIENYQPPQLDPDLAKLRHRLGLVRPLRIVVASRHSRPPNTPNHLSGAASGGGSSSAIEYRNLPATPRRGELEQLLAIDNQHPGGILCEGGPTLLSDLLEQSLVDEFCLTIRHLIAGNASQPVVTDTLTAPVDFKSVASLSTREATFLRLSRSS</sequence>
<dbReference type="GO" id="GO:0008703">
    <property type="term" value="F:5-amino-6-(5-phosphoribosylamino)uracil reductase activity"/>
    <property type="evidence" value="ECO:0007669"/>
    <property type="project" value="InterPro"/>
</dbReference>
<evidence type="ECO:0000256" key="4">
    <source>
        <dbReference type="SAM" id="MobiDB-lite"/>
    </source>
</evidence>
<dbReference type="GeneID" id="78371436"/>
<dbReference type="Proteomes" id="UP000032336">
    <property type="component" value="Unassembled WGS sequence"/>
</dbReference>
<dbReference type="Pfam" id="PF01872">
    <property type="entry name" value="RibD_C"/>
    <property type="match status" value="1"/>
</dbReference>
<dbReference type="GO" id="GO:0009231">
    <property type="term" value="P:riboflavin biosynthetic process"/>
    <property type="evidence" value="ECO:0007669"/>
    <property type="project" value="InterPro"/>
</dbReference>
<keyword evidence="3" id="KW-0560">Oxidoreductase</keyword>
<evidence type="ECO:0000256" key="2">
    <source>
        <dbReference type="ARBA" id="ARBA00022857"/>
    </source>
</evidence>
<organism evidence="6 7">
    <name type="scientific">Ferrimicrobium acidiphilum DSM 19497</name>
    <dbReference type="NCBI Taxonomy" id="1121877"/>
    <lineage>
        <taxon>Bacteria</taxon>
        <taxon>Bacillati</taxon>
        <taxon>Actinomycetota</taxon>
        <taxon>Acidimicrobiia</taxon>
        <taxon>Acidimicrobiales</taxon>
        <taxon>Acidimicrobiaceae</taxon>
        <taxon>Ferrimicrobium</taxon>
    </lineage>
</organism>
<comment type="caution">
    <text evidence="6">The sequence shown here is derived from an EMBL/GenBank/DDBJ whole genome shotgun (WGS) entry which is preliminary data.</text>
</comment>
<feature type="region of interest" description="Disordered" evidence="4">
    <location>
        <begin position="105"/>
        <end position="132"/>
    </location>
</feature>
<keyword evidence="2" id="KW-0521">NADP</keyword>
<dbReference type="InterPro" id="IPR050765">
    <property type="entry name" value="Riboflavin_Biosynth_HTPR"/>
</dbReference>
<name>A0A0D8FXZ0_9ACTN</name>
<feature type="domain" description="Bacterial bifunctional deaminase-reductase C-terminal" evidence="5">
    <location>
        <begin position="26"/>
        <end position="204"/>
    </location>
</feature>
<evidence type="ECO:0000259" key="5">
    <source>
        <dbReference type="Pfam" id="PF01872"/>
    </source>
</evidence>
<evidence type="ECO:0000313" key="6">
    <source>
        <dbReference type="EMBL" id="KJE78085.1"/>
    </source>
</evidence>
<reference evidence="6 7" key="1">
    <citation type="submission" date="2015-01" db="EMBL/GenBank/DDBJ databases">
        <title>Draft genome of the acidophilic iron oxidizer Ferrimicrobium acidiphilum strain T23.</title>
        <authorList>
            <person name="Poehlein A."/>
            <person name="Eisen S."/>
            <person name="Schloemann M."/>
            <person name="Johnson B.D."/>
            <person name="Daniel R."/>
            <person name="Muehling M."/>
        </authorList>
    </citation>
    <scope>NUCLEOTIDE SEQUENCE [LARGE SCALE GENOMIC DNA]</scope>
    <source>
        <strain evidence="6 7">T23</strain>
    </source>
</reference>
<dbReference type="STRING" id="1121877.FEAC_00770"/>
<evidence type="ECO:0000256" key="3">
    <source>
        <dbReference type="ARBA" id="ARBA00023002"/>
    </source>
</evidence>
<gene>
    <name evidence="6" type="primary">ribD1</name>
    <name evidence="6" type="ORF">FEAC_00770</name>
</gene>
<dbReference type="PATRIC" id="fig|1121877.4.peg.82"/>
<dbReference type="RefSeq" id="WP_052565009.1">
    <property type="nucleotide sequence ID" value="NZ_JQKF01000001.1"/>
</dbReference>
<protein>
    <submittedName>
        <fullName evidence="6">Riboflavin biosynthesis protein RibD</fullName>
    </submittedName>
</protein>
<proteinExistence type="predicted"/>
<dbReference type="EMBL" id="JXUW01000001">
    <property type="protein sequence ID" value="KJE78085.1"/>
    <property type="molecule type" value="Genomic_DNA"/>
</dbReference>
<dbReference type="InterPro" id="IPR002734">
    <property type="entry name" value="RibDG_C"/>
</dbReference>
<dbReference type="PANTHER" id="PTHR38011">
    <property type="entry name" value="DIHYDROFOLATE REDUCTASE FAMILY PROTEIN (AFU_ORTHOLOGUE AFUA_8G06820)"/>
    <property type="match status" value="1"/>
</dbReference>
<accession>A0A0D8FXZ0</accession>
<dbReference type="InterPro" id="IPR024072">
    <property type="entry name" value="DHFR-like_dom_sf"/>
</dbReference>
<dbReference type="eggNOG" id="COG1985">
    <property type="taxonomic scope" value="Bacteria"/>
</dbReference>
<keyword evidence="7" id="KW-1185">Reference proteome</keyword>
<evidence type="ECO:0000313" key="7">
    <source>
        <dbReference type="Proteomes" id="UP000032336"/>
    </source>
</evidence>
<dbReference type="OrthoDB" id="5243299at2"/>
<dbReference type="AlphaFoldDB" id="A0A0D8FXZ0"/>
<evidence type="ECO:0000256" key="1">
    <source>
        <dbReference type="ARBA" id="ARBA00005104"/>
    </source>
</evidence>
<comment type="pathway">
    <text evidence="1">Cofactor biosynthesis; riboflavin biosynthesis.</text>
</comment>
<dbReference type="SUPFAM" id="SSF53597">
    <property type="entry name" value="Dihydrofolate reductase-like"/>
    <property type="match status" value="1"/>
</dbReference>
<dbReference type="Gene3D" id="3.40.430.10">
    <property type="entry name" value="Dihydrofolate Reductase, subunit A"/>
    <property type="match status" value="1"/>
</dbReference>